<sequence length="83" mass="9633">MNKKWILLPLVLIPVVFATSVIGTGNTESANPYCVNEGCPCVENCPYYGAYLNYSSQDRVVCPYCYRGRFSWERGYCRRMCWR</sequence>
<dbReference type="AlphaFoldDB" id="A0A833EAW2"/>
<name>A0A833EAW2_9EURY</name>
<protein>
    <submittedName>
        <fullName evidence="1">Uncharacterized protein</fullName>
    </submittedName>
</protein>
<comment type="caution">
    <text evidence="1">The sequence shown here is derived from an EMBL/GenBank/DDBJ whole genome shotgun (WGS) entry which is preliminary data.</text>
</comment>
<evidence type="ECO:0000313" key="2">
    <source>
        <dbReference type="Proteomes" id="UP000623215"/>
    </source>
</evidence>
<dbReference type="Proteomes" id="UP000623215">
    <property type="component" value="Unassembled WGS sequence"/>
</dbReference>
<proteinExistence type="predicted"/>
<dbReference type="EMBL" id="DQVW01000016">
    <property type="protein sequence ID" value="HIQ32102.1"/>
    <property type="molecule type" value="Genomic_DNA"/>
</dbReference>
<evidence type="ECO:0000313" key="1">
    <source>
        <dbReference type="EMBL" id="HIQ32102.1"/>
    </source>
</evidence>
<reference evidence="1" key="1">
    <citation type="journal article" date="2020" name="ISME J.">
        <title>Gammaproteobacteria mediating utilization of methyl-, sulfur- and petroleum organic compounds in deep ocean hydrothermal plumes.</title>
        <authorList>
            <person name="Zhou Z."/>
            <person name="Liu Y."/>
            <person name="Pan J."/>
            <person name="Cron B.R."/>
            <person name="Toner B.M."/>
            <person name="Anantharaman K."/>
            <person name="Breier J.A."/>
            <person name="Dick G.J."/>
            <person name="Li M."/>
        </authorList>
    </citation>
    <scope>NUCLEOTIDE SEQUENCE</scope>
    <source>
        <strain evidence="1">SZUA-1534</strain>
    </source>
</reference>
<accession>A0A833EAW2</accession>
<gene>
    <name evidence="1" type="ORF">EYH55_01285</name>
</gene>
<organism evidence="1 2">
    <name type="scientific">Methanothermococcus okinawensis</name>
    <dbReference type="NCBI Taxonomy" id="155863"/>
    <lineage>
        <taxon>Archaea</taxon>
        <taxon>Methanobacteriati</taxon>
        <taxon>Methanobacteriota</taxon>
        <taxon>Methanomada group</taxon>
        <taxon>Methanococci</taxon>
        <taxon>Methanococcales</taxon>
        <taxon>Methanococcaceae</taxon>
        <taxon>Methanothermococcus</taxon>
    </lineage>
</organism>